<evidence type="ECO:0000313" key="2">
    <source>
        <dbReference type="Proteomes" id="UP001175211"/>
    </source>
</evidence>
<dbReference type="GeneID" id="85350792"/>
<evidence type="ECO:0000313" key="1">
    <source>
        <dbReference type="EMBL" id="KAK0463167.1"/>
    </source>
</evidence>
<dbReference type="EMBL" id="JAUEPS010000008">
    <property type="protein sequence ID" value="KAK0463167.1"/>
    <property type="molecule type" value="Genomic_DNA"/>
</dbReference>
<dbReference type="Proteomes" id="UP001175211">
    <property type="component" value="Unassembled WGS sequence"/>
</dbReference>
<keyword evidence="2" id="KW-1185">Reference proteome</keyword>
<protein>
    <submittedName>
        <fullName evidence="1">Uncharacterized protein</fullName>
    </submittedName>
</protein>
<reference evidence="1" key="1">
    <citation type="submission" date="2023-06" db="EMBL/GenBank/DDBJ databases">
        <authorList>
            <consortium name="Lawrence Berkeley National Laboratory"/>
            <person name="Ahrendt S."/>
            <person name="Sahu N."/>
            <person name="Indic B."/>
            <person name="Wong-Bajracharya J."/>
            <person name="Merenyi Z."/>
            <person name="Ke H.-M."/>
            <person name="Monk M."/>
            <person name="Kocsube S."/>
            <person name="Drula E."/>
            <person name="Lipzen A."/>
            <person name="Balint B."/>
            <person name="Henrissat B."/>
            <person name="Andreopoulos B."/>
            <person name="Martin F.M."/>
            <person name="Harder C.B."/>
            <person name="Rigling D."/>
            <person name="Ford K.L."/>
            <person name="Foster G.D."/>
            <person name="Pangilinan J."/>
            <person name="Papanicolaou A."/>
            <person name="Barry K."/>
            <person name="LaButti K."/>
            <person name="Viragh M."/>
            <person name="Koriabine M."/>
            <person name="Yan M."/>
            <person name="Riley R."/>
            <person name="Champramary S."/>
            <person name="Plett K.L."/>
            <person name="Tsai I.J."/>
            <person name="Slot J."/>
            <person name="Sipos G."/>
            <person name="Plett J."/>
            <person name="Nagy L.G."/>
            <person name="Grigoriev I.V."/>
        </authorList>
    </citation>
    <scope>NUCLEOTIDE SEQUENCE</scope>
    <source>
        <strain evidence="1">CCBAS 213</strain>
    </source>
</reference>
<accession>A0AA39TLD6</accession>
<dbReference type="AlphaFoldDB" id="A0AA39TLD6"/>
<gene>
    <name evidence="1" type="ORF">EV420DRAFT_1264740</name>
</gene>
<dbReference type="RefSeq" id="XP_060334633.1">
    <property type="nucleotide sequence ID" value="XM_060467244.1"/>
</dbReference>
<sequence length="174" mass="19021">MPLANPSIWGQSTNYLGLHPIGSGLTPLQFANNLLFSGIIQTPSVAMVGTWISHNRGLGAFAGLEKMGFVMTDVASVVAAFAIVHDTLDEHLSESDREILGFSQGFATVFVEHLLCKVSRYEFRWDKFLKLAEGEMHKSMGWIRGANRLDPKAFLIPLVTGSREALSDIIACAL</sequence>
<comment type="caution">
    <text evidence="1">The sequence shown here is derived from an EMBL/GenBank/DDBJ whole genome shotgun (WGS) entry which is preliminary data.</text>
</comment>
<name>A0AA39TLD6_ARMTA</name>
<organism evidence="1 2">
    <name type="scientific">Armillaria tabescens</name>
    <name type="common">Ringless honey mushroom</name>
    <name type="synonym">Agaricus tabescens</name>
    <dbReference type="NCBI Taxonomy" id="1929756"/>
    <lineage>
        <taxon>Eukaryota</taxon>
        <taxon>Fungi</taxon>
        <taxon>Dikarya</taxon>
        <taxon>Basidiomycota</taxon>
        <taxon>Agaricomycotina</taxon>
        <taxon>Agaricomycetes</taxon>
        <taxon>Agaricomycetidae</taxon>
        <taxon>Agaricales</taxon>
        <taxon>Marasmiineae</taxon>
        <taxon>Physalacriaceae</taxon>
        <taxon>Desarmillaria</taxon>
    </lineage>
</organism>
<proteinExistence type="predicted"/>